<dbReference type="PIRSF" id="PIRSF000456">
    <property type="entry name" value="UDP-GlcNAc_acltr"/>
    <property type="match status" value="1"/>
</dbReference>
<dbReference type="Pfam" id="PF13720">
    <property type="entry name" value="Acetyltransf_11"/>
    <property type="match status" value="1"/>
</dbReference>
<dbReference type="Pfam" id="PF00132">
    <property type="entry name" value="Hexapep"/>
    <property type="match status" value="2"/>
</dbReference>
<protein>
    <submittedName>
        <fullName evidence="7">Acyl-ACP--UDP-N-acetylglucosamine O-acyltransferase</fullName>
        <ecNumber evidence="7">2.3.1.129</ecNumber>
    </submittedName>
</protein>
<keyword evidence="5 7" id="KW-0012">Acyltransferase</keyword>
<dbReference type="GO" id="GO:0009245">
    <property type="term" value="P:lipid A biosynthetic process"/>
    <property type="evidence" value="ECO:0007669"/>
    <property type="project" value="UniProtKB-KW"/>
</dbReference>
<dbReference type="EC" id="2.3.1.129" evidence="7"/>
<gene>
    <name evidence="7" type="primary">lpxA</name>
    <name evidence="7" type="ORF">JIN82_06645</name>
</gene>
<organism evidence="7 8">
    <name type="scientific">Persicirhabdus sediminis</name>
    <dbReference type="NCBI Taxonomy" id="454144"/>
    <lineage>
        <taxon>Bacteria</taxon>
        <taxon>Pseudomonadati</taxon>
        <taxon>Verrucomicrobiota</taxon>
        <taxon>Verrucomicrobiia</taxon>
        <taxon>Verrucomicrobiales</taxon>
        <taxon>Verrucomicrobiaceae</taxon>
        <taxon>Persicirhabdus</taxon>
    </lineage>
</organism>
<dbReference type="Gene3D" id="1.20.1180.10">
    <property type="entry name" value="Udp N-acetylglucosamine O-acyltransferase, C-terminal domain"/>
    <property type="match status" value="1"/>
</dbReference>
<dbReference type="Proteomes" id="UP000624703">
    <property type="component" value="Unassembled WGS sequence"/>
</dbReference>
<dbReference type="AlphaFoldDB" id="A0A8J7MDS7"/>
<proteinExistence type="predicted"/>
<dbReference type="NCBIfam" id="TIGR01852">
    <property type="entry name" value="lipid_A_lpxA"/>
    <property type="match status" value="1"/>
</dbReference>
<comment type="caution">
    <text evidence="7">The sequence shown here is derived from an EMBL/GenBank/DDBJ whole genome shotgun (WGS) entry which is preliminary data.</text>
</comment>
<name>A0A8J7MDS7_9BACT</name>
<evidence type="ECO:0000256" key="2">
    <source>
        <dbReference type="ARBA" id="ARBA00022556"/>
    </source>
</evidence>
<evidence type="ECO:0000313" key="8">
    <source>
        <dbReference type="Proteomes" id="UP000624703"/>
    </source>
</evidence>
<reference evidence="7" key="1">
    <citation type="submission" date="2021-01" db="EMBL/GenBank/DDBJ databases">
        <title>Modified the classification status of verrucomicrobia.</title>
        <authorList>
            <person name="Feng X."/>
        </authorList>
    </citation>
    <scope>NUCLEOTIDE SEQUENCE</scope>
    <source>
        <strain evidence="7">_KCTC 22039</strain>
    </source>
</reference>
<evidence type="ECO:0000256" key="1">
    <source>
        <dbReference type="ARBA" id="ARBA00022516"/>
    </source>
</evidence>
<dbReference type="Gene3D" id="2.160.10.10">
    <property type="entry name" value="Hexapeptide repeat proteins"/>
    <property type="match status" value="1"/>
</dbReference>
<dbReference type="PANTHER" id="PTHR43480:SF1">
    <property type="entry name" value="ACYL-[ACYL-CARRIER-PROTEIN]--UDP-N-ACETYLGLUCOSAMINE O-ACYLTRANSFERASE, MITOCHONDRIAL-RELATED"/>
    <property type="match status" value="1"/>
</dbReference>
<dbReference type="InterPro" id="IPR029098">
    <property type="entry name" value="Acetyltransf_C"/>
</dbReference>
<dbReference type="PANTHER" id="PTHR43480">
    <property type="entry name" value="ACYL-[ACYL-CARRIER-PROTEIN]--UDP-N-ACETYLGLUCOSAMINE O-ACYLTRANSFERASE"/>
    <property type="match status" value="1"/>
</dbReference>
<evidence type="ECO:0000259" key="6">
    <source>
        <dbReference type="Pfam" id="PF13720"/>
    </source>
</evidence>
<dbReference type="InterPro" id="IPR037157">
    <property type="entry name" value="Acetyltransf_C_sf"/>
</dbReference>
<keyword evidence="2" id="KW-0441">Lipid A biosynthesis</keyword>
<dbReference type="InterPro" id="IPR010137">
    <property type="entry name" value="Lipid_A_LpxA"/>
</dbReference>
<keyword evidence="8" id="KW-1185">Reference proteome</keyword>
<keyword evidence="1" id="KW-0444">Lipid biosynthesis</keyword>
<evidence type="ECO:0000313" key="7">
    <source>
        <dbReference type="EMBL" id="MBK1790831.1"/>
    </source>
</evidence>
<dbReference type="InterPro" id="IPR001451">
    <property type="entry name" value="Hexapep"/>
</dbReference>
<dbReference type="SUPFAM" id="SSF51161">
    <property type="entry name" value="Trimeric LpxA-like enzymes"/>
    <property type="match status" value="1"/>
</dbReference>
<evidence type="ECO:0000256" key="3">
    <source>
        <dbReference type="ARBA" id="ARBA00022679"/>
    </source>
</evidence>
<dbReference type="EMBL" id="JAENIM010000034">
    <property type="protein sequence ID" value="MBK1790831.1"/>
    <property type="molecule type" value="Genomic_DNA"/>
</dbReference>
<dbReference type="NCBIfam" id="NF003657">
    <property type="entry name" value="PRK05289.1"/>
    <property type="match status" value="1"/>
</dbReference>
<dbReference type="RefSeq" id="WP_200310855.1">
    <property type="nucleotide sequence ID" value="NZ_JAENIM010000034.1"/>
</dbReference>
<keyword evidence="4" id="KW-0443">Lipid metabolism</keyword>
<accession>A0A8J7MDS7</accession>
<evidence type="ECO:0000256" key="4">
    <source>
        <dbReference type="ARBA" id="ARBA00023098"/>
    </source>
</evidence>
<dbReference type="GO" id="GO:0008780">
    <property type="term" value="F:acyl-[acyl-carrier-protein]-UDP-N-acetylglucosamine O-acyltransferase activity"/>
    <property type="evidence" value="ECO:0007669"/>
    <property type="project" value="UniProtKB-EC"/>
</dbReference>
<keyword evidence="3 7" id="KW-0808">Transferase</keyword>
<evidence type="ECO:0000256" key="5">
    <source>
        <dbReference type="ARBA" id="ARBA00023315"/>
    </source>
</evidence>
<sequence>MIHPSAIISPDASVADDVEIGPFAIIDAGCSIGAGCKIGAQAWITGNSQLGKNNDIGYGAVVGALPQSIGFDPATASGVIIGDNNTLREYVTINRSIYAGKNTVIGNDNFLMSVSHVAHDCILGDHNILANNVMLGGHIEMGNRIFLGGGGGFHQFVKIGSFAMVKGNASISQDVPPYAVACRDNELASINVVALRRAGFDAATRSEIKNLYKLLFRSGIRLSDAVTQAEESEWSEAASALIEAAKSPSAKGILRKMS</sequence>
<dbReference type="GO" id="GO:0016020">
    <property type="term" value="C:membrane"/>
    <property type="evidence" value="ECO:0007669"/>
    <property type="project" value="GOC"/>
</dbReference>
<dbReference type="InterPro" id="IPR011004">
    <property type="entry name" value="Trimer_LpxA-like_sf"/>
</dbReference>
<feature type="domain" description="UDP N-acetylglucosamine O-acyltransferase C-terminal" evidence="6">
    <location>
        <begin position="174"/>
        <end position="253"/>
    </location>
</feature>